<keyword evidence="2" id="KW-1185">Reference proteome</keyword>
<dbReference type="Proteomes" id="UP000268973">
    <property type="component" value="Unassembled WGS sequence"/>
</dbReference>
<dbReference type="RefSeq" id="WP_126575321.1">
    <property type="nucleotide sequence ID" value="NZ_RXZH01000008.1"/>
</dbReference>
<organism evidence="1 2">
    <name type="scientific">Vibrio aquaticus</name>
    <dbReference type="NCBI Taxonomy" id="2496559"/>
    <lineage>
        <taxon>Bacteria</taxon>
        <taxon>Pseudomonadati</taxon>
        <taxon>Pseudomonadota</taxon>
        <taxon>Gammaproteobacteria</taxon>
        <taxon>Vibrionales</taxon>
        <taxon>Vibrionaceae</taxon>
        <taxon>Vibrio</taxon>
    </lineage>
</organism>
<dbReference type="OrthoDB" id="5600865at2"/>
<proteinExistence type="predicted"/>
<evidence type="ECO:0000313" key="2">
    <source>
        <dbReference type="Proteomes" id="UP000268973"/>
    </source>
</evidence>
<evidence type="ECO:0000313" key="1">
    <source>
        <dbReference type="EMBL" id="RTZ14406.1"/>
    </source>
</evidence>
<dbReference type="EMBL" id="RXZH01000008">
    <property type="protein sequence ID" value="RTZ14406.1"/>
    <property type="molecule type" value="Genomic_DNA"/>
</dbReference>
<comment type="caution">
    <text evidence="1">The sequence shown here is derived from an EMBL/GenBank/DDBJ whole genome shotgun (WGS) entry which is preliminary data.</text>
</comment>
<protein>
    <submittedName>
        <fullName evidence="1">Uncharacterized protein</fullName>
    </submittedName>
</protein>
<dbReference type="AlphaFoldDB" id="A0A432CT88"/>
<gene>
    <name evidence="1" type="ORF">EJ063_15940</name>
</gene>
<name>A0A432CT88_9VIBR</name>
<sequence length="88" mass="10197">MQQERNALLALLKDECEKYTQIPSSENRAKQEQKKFIYGIMTASRVVGISYEELETIVNAMSTQPQFKDLDEKLAVPTYIRDKVQLEL</sequence>
<reference evidence="1 2" key="1">
    <citation type="submission" date="2018-12" db="EMBL/GenBank/DDBJ databases">
        <title>Vibrio sp. isolated from China Sea.</title>
        <authorList>
            <person name="Li Y."/>
        </authorList>
    </citation>
    <scope>NUCLEOTIDE SEQUENCE [LARGE SCALE GENOMIC DNA]</scope>
    <source>
        <strain evidence="1 2">BEI207</strain>
    </source>
</reference>
<accession>A0A432CT88</accession>